<reference evidence="2" key="1">
    <citation type="journal article" date="2015" name="Nature">
        <title>Complex archaea that bridge the gap between prokaryotes and eukaryotes.</title>
        <authorList>
            <person name="Spang A."/>
            <person name="Saw J.H."/>
            <person name="Jorgensen S.L."/>
            <person name="Zaremba-Niedzwiedzka K."/>
            <person name="Martijn J."/>
            <person name="Lind A.E."/>
            <person name="van Eijk R."/>
            <person name="Schleper C."/>
            <person name="Guy L."/>
            <person name="Ettema T.J."/>
        </authorList>
    </citation>
    <scope>NUCLEOTIDE SEQUENCE</scope>
</reference>
<dbReference type="InterPro" id="IPR011335">
    <property type="entry name" value="Restrct_endonuc-II-like"/>
</dbReference>
<dbReference type="GO" id="GO:0003677">
    <property type="term" value="F:DNA binding"/>
    <property type="evidence" value="ECO:0007669"/>
    <property type="project" value="InterPro"/>
</dbReference>
<dbReference type="Gene3D" id="3.40.50.10130">
    <property type="match status" value="1"/>
</dbReference>
<dbReference type="EMBL" id="LAZR01002896">
    <property type="protein sequence ID" value="KKN24267.1"/>
    <property type="molecule type" value="Genomic_DNA"/>
</dbReference>
<organism evidence="2">
    <name type="scientific">marine sediment metagenome</name>
    <dbReference type="NCBI Taxonomy" id="412755"/>
    <lineage>
        <taxon>unclassified sequences</taxon>
        <taxon>metagenomes</taxon>
        <taxon>ecological metagenomes</taxon>
    </lineage>
</organism>
<dbReference type="InterPro" id="IPR006166">
    <property type="entry name" value="ERCC4_domain"/>
</dbReference>
<proteinExistence type="predicted"/>
<comment type="caution">
    <text evidence="2">The sequence shown here is derived from an EMBL/GenBank/DDBJ whole genome shotgun (WGS) entry which is preliminary data.</text>
</comment>
<gene>
    <name evidence="2" type="ORF">LCGC14_0896600</name>
</gene>
<dbReference type="GO" id="GO:0004518">
    <property type="term" value="F:nuclease activity"/>
    <property type="evidence" value="ECO:0007669"/>
    <property type="project" value="InterPro"/>
</dbReference>
<sequence>MLTMDADEARKQAAVRLSLATLLKDEFEVDNLFVGDFAALDTPLSLGIERKSFPNLVQSLASNELDEQLARMVDIYDIPVLLTEGLPVPVAGKVRVYGAQRSYTYAWIIGSIVGWYLRGVMPVFVKDVKATPPTVAALYGVAKKLEHRDSFAPKKVLPNLRPMSLTEKVMMQFPGVGERRVKQFRGESLAALATLPVEDWQEKLGKVTGRRVWESWGAR</sequence>
<accession>A0A0F9PII6</accession>
<name>A0A0F9PII6_9ZZZZ</name>
<dbReference type="GO" id="GO:0006259">
    <property type="term" value="P:DNA metabolic process"/>
    <property type="evidence" value="ECO:0007669"/>
    <property type="project" value="UniProtKB-ARBA"/>
</dbReference>
<dbReference type="Pfam" id="PF02732">
    <property type="entry name" value="ERCC4"/>
    <property type="match status" value="1"/>
</dbReference>
<dbReference type="SMART" id="SM00891">
    <property type="entry name" value="ERCC4"/>
    <property type="match status" value="1"/>
</dbReference>
<feature type="domain" description="ERCC4" evidence="1">
    <location>
        <begin position="1"/>
        <end position="87"/>
    </location>
</feature>
<evidence type="ECO:0000259" key="1">
    <source>
        <dbReference type="SMART" id="SM00891"/>
    </source>
</evidence>
<protein>
    <recommendedName>
        <fullName evidence="1">ERCC4 domain-containing protein</fullName>
    </recommendedName>
</protein>
<dbReference type="SUPFAM" id="SSF52980">
    <property type="entry name" value="Restriction endonuclease-like"/>
    <property type="match status" value="1"/>
</dbReference>
<evidence type="ECO:0000313" key="2">
    <source>
        <dbReference type="EMBL" id="KKN24267.1"/>
    </source>
</evidence>
<dbReference type="AlphaFoldDB" id="A0A0F9PII6"/>